<evidence type="ECO:0000259" key="3">
    <source>
        <dbReference type="PROSITE" id="PS50041"/>
    </source>
</evidence>
<dbReference type="Pfam" id="PF00059">
    <property type="entry name" value="Lectin_C"/>
    <property type="match status" value="1"/>
</dbReference>
<evidence type="ECO:0000256" key="1">
    <source>
        <dbReference type="ARBA" id="ARBA00023157"/>
    </source>
</evidence>
<dbReference type="InterPro" id="IPR001304">
    <property type="entry name" value="C-type_lectin-like"/>
</dbReference>
<dbReference type="InterPro" id="IPR016187">
    <property type="entry name" value="CTDL_fold"/>
</dbReference>
<dbReference type="AlphaFoldDB" id="A0A2T7P7H9"/>
<reference evidence="4 5" key="1">
    <citation type="submission" date="2018-04" db="EMBL/GenBank/DDBJ databases">
        <title>The genome of golden apple snail Pomacea canaliculata provides insight into stress tolerance and invasive adaptation.</title>
        <authorList>
            <person name="Liu C."/>
            <person name="Liu B."/>
            <person name="Ren Y."/>
            <person name="Zhang Y."/>
            <person name="Wang H."/>
            <person name="Li S."/>
            <person name="Jiang F."/>
            <person name="Yin L."/>
            <person name="Zhang G."/>
            <person name="Qian W."/>
            <person name="Fan W."/>
        </authorList>
    </citation>
    <scope>NUCLEOTIDE SEQUENCE [LARGE SCALE GENOMIC DNA]</scope>
    <source>
        <strain evidence="4">SZHN2017</strain>
        <tissue evidence="4">Muscle</tissue>
    </source>
</reference>
<dbReference type="PANTHER" id="PTHR22803">
    <property type="entry name" value="MANNOSE, PHOSPHOLIPASE, LECTIN RECEPTOR RELATED"/>
    <property type="match status" value="1"/>
</dbReference>
<keyword evidence="1" id="KW-1015">Disulfide bond</keyword>
<dbReference type="PROSITE" id="PS50041">
    <property type="entry name" value="C_TYPE_LECTIN_2"/>
    <property type="match status" value="1"/>
</dbReference>
<feature type="signal peptide" evidence="2">
    <location>
        <begin position="1"/>
        <end position="19"/>
    </location>
</feature>
<dbReference type="SMART" id="SM00034">
    <property type="entry name" value="CLECT"/>
    <property type="match status" value="1"/>
</dbReference>
<dbReference type="SUPFAM" id="SSF56436">
    <property type="entry name" value="C-type lectin-like"/>
    <property type="match status" value="1"/>
</dbReference>
<dbReference type="PROSITE" id="PS00615">
    <property type="entry name" value="C_TYPE_LECTIN_1"/>
    <property type="match status" value="1"/>
</dbReference>
<dbReference type="InterPro" id="IPR016186">
    <property type="entry name" value="C-type_lectin-like/link_sf"/>
</dbReference>
<evidence type="ECO:0000313" key="4">
    <source>
        <dbReference type="EMBL" id="PVD29382.1"/>
    </source>
</evidence>
<feature type="chain" id="PRO_5015705033" description="C-type lectin domain-containing protein" evidence="2">
    <location>
        <begin position="20"/>
        <end position="156"/>
    </location>
</feature>
<feature type="domain" description="C-type lectin" evidence="3">
    <location>
        <begin position="28"/>
        <end position="139"/>
    </location>
</feature>
<accession>A0A2T7P7H9</accession>
<dbReference type="CDD" id="cd00037">
    <property type="entry name" value="CLECT"/>
    <property type="match status" value="1"/>
</dbReference>
<dbReference type="Gene3D" id="3.10.100.10">
    <property type="entry name" value="Mannose-Binding Protein A, subunit A"/>
    <property type="match status" value="1"/>
</dbReference>
<sequence length="156" mass="17410">MKTQGVLVLLLVVTGLSEQQCPRSWTQRDESCYVVLDRVVTWLSAREFCEAVGGHLVEVESADENNFLLNMLKTHGVTGAWIGLEDIIEEGRFVWTTSQKEASFTNWSTGEPDDLQGQDCVWMTNTSPFTPGAWDDADCASYQVHAVCEQGLLEAY</sequence>
<proteinExistence type="predicted"/>
<dbReference type="InterPro" id="IPR018378">
    <property type="entry name" value="C-type_lectin_CS"/>
</dbReference>
<name>A0A2T7P7H9_POMCA</name>
<protein>
    <recommendedName>
        <fullName evidence="3">C-type lectin domain-containing protein</fullName>
    </recommendedName>
</protein>
<keyword evidence="2" id="KW-0732">Signal</keyword>
<evidence type="ECO:0000256" key="2">
    <source>
        <dbReference type="SAM" id="SignalP"/>
    </source>
</evidence>
<gene>
    <name evidence="4" type="ORF">C0Q70_08633</name>
</gene>
<evidence type="ECO:0000313" key="5">
    <source>
        <dbReference type="Proteomes" id="UP000245119"/>
    </source>
</evidence>
<dbReference type="OrthoDB" id="6051775at2759"/>
<dbReference type="InterPro" id="IPR050111">
    <property type="entry name" value="C-type_lectin/snaclec_domain"/>
</dbReference>
<dbReference type="Proteomes" id="UP000245119">
    <property type="component" value="Linkage Group LG5"/>
</dbReference>
<keyword evidence="5" id="KW-1185">Reference proteome</keyword>
<comment type="caution">
    <text evidence="4">The sequence shown here is derived from an EMBL/GenBank/DDBJ whole genome shotgun (WGS) entry which is preliminary data.</text>
</comment>
<organism evidence="4 5">
    <name type="scientific">Pomacea canaliculata</name>
    <name type="common">Golden apple snail</name>
    <dbReference type="NCBI Taxonomy" id="400727"/>
    <lineage>
        <taxon>Eukaryota</taxon>
        <taxon>Metazoa</taxon>
        <taxon>Spiralia</taxon>
        <taxon>Lophotrochozoa</taxon>
        <taxon>Mollusca</taxon>
        <taxon>Gastropoda</taxon>
        <taxon>Caenogastropoda</taxon>
        <taxon>Architaenioglossa</taxon>
        <taxon>Ampullarioidea</taxon>
        <taxon>Ampullariidae</taxon>
        <taxon>Pomacea</taxon>
    </lineage>
</organism>
<dbReference type="EMBL" id="PZQS01000005">
    <property type="protein sequence ID" value="PVD29382.1"/>
    <property type="molecule type" value="Genomic_DNA"/>
</dbReference>